<evidence type="ECO:0000256" key="3">
    <source>
        <dbReference type="PROSITE-ProRule" id="PRU00221"/>
    </source>
</evidence>
<dbReference type="EMBL" id="GDJX01025744">
    <property type="protein sequence ID" value="JAT42192.1"/>
    <property type="molecule type" value="Transcribed_RNA"/>
</dbReference>
<dbReference type="InterPro" id="IPR015943">
    <property type="entry name" value="WD40/YVTN_repeat-like_dom_sf"/>
</dbReference>
<evidence type="ECO:0000256" key="1">
    <source>
        <dbReference type="ARBA" id="ARBA00022574"/>
    </source>
</evidence>
<feature type="repeat" description="WD" evidence="3">
    <location>
        <begin position="49"/>
        <end position="91"/>
    </location>
</feature>
<dbReference type="InterPro" id="IPR019775">
    <property type="entry name" value="WD40_repeat_CS"/>
</dbReference>
<feature type="repeat" description="WD" evidence="3">
    <location>
        <begin position="156"/>
        <end position="192"/>
    </location>
</feature>
<proteinExistence type="predicted"/>
<dbReference type="InterPro" id="IPR027728">
    <property type="entry name" value="Topless_fam"/>
</dbReference>
<evidence type="ECO:0000313" key="4">
    <source>
        <dbReference type="EMBL" id="JAT42192.1"/>
    </source>
</evidence>
<sequence length="228" mass="25557">MGDYQNSDSDQLMKRLRPSAHPVDEVTYPSPLPQATWSMDDIPRTVACTVNQGATVTSMDFHPSHHTILLVGSGNGEITLWEIDLREGLVSKPFKIWDMAAHSIAFQTTIVKDSSISITKVTWSPDGSLIGIAFTKHLIHLYSYQAPNDLRNMLEIDAHVGRVNDIAFSHPNKQLCVVTCGDDKLIKVWDLNGRKLHTFEGHEAPVYSVCPHHKENIQRFAISIDFQV</sequence>
<dbReference type="PROSITE" id="PS00678">
    <property type="entry name" value="WD_REPEATS_1"/>
    <property type="match status" value="1"/>
</dbReference>
<dbReference type="InterPro" id="IPR001680">
    <property type="entry name" value="WD40_rpt"/>
</dbReference>
<dbReference type="AlphaFoldDB" id="A0A1D1XIF7"/>
<dbReference type="PROSITE" id="PS50082">
    <property type="entry name" value="WD_REPEATS_2"/>
    <property type="match status" value="2"/>
</dbReference>
<keyword evidence="1 3" id="KW-0853">WD repeat</keyword>
<dbReference type="InterPro" id="IPR036322">
    <property type="entry name" value="WD40_repeat_dom_sf"/>
</dbReference>
<evidence type="ECO:0000256" key="2">
    <source>
        <dbReference type="ARBA" id="ARBA00022737"/>
    </source>
</evidence>
<dbReference type="Pfam" id="PF00400">
    <property type="entry name" value="WD40"/>
    <property type="match status" value="3"/>
</dbReference>
<accession>A0A1D1XIF7</accession>
<organism evidence="4">
    <name type="scientific">Anthurium amnicola</name>
    <dbReference type="NCBI Taxonomy" id="1678845"/>
    <lineage>
        <taxon>Eukaryota</taxon>
        <taxon>Viridiplantae</taxon>
        <taxon>Streptophyta</taxon>
        <taxon>Embryophyta</taxon>
        <taxon>Tracheophyta</taxon>
        <taxon>Spermatophyta</taxon>
        <taxon>Magnoliopsida</taxon>
        <taxon>Liliopsida</taxon>
        <taxon>Araceae</taxon>
        <taxon>Pothoideae</taxon>
        <taxon>Potheae</taxon>
        <taxon>Anthurium</taxon>
    </lineage>
</organism>
<dbReference type="PANTHER" id="PTHR44083:SF2">
    <property type="entry name" value="TOPLESS-RELATED PROTEIN 3"/>
    <property type="match status" value="1"/>
</dbReference>
<dbReference type="PANTHER" id="PTHR44083">
    <property type="entry name" value="TOPLESS-RELATED PROTEIN 1-RELATED"/>
    <property type="match status" value="1"/>
</dbReference>
<reference evidence="4" key="1">
    <citation type="submission" date="2015-07" db="EMBL/GenBank/DDBJ databases">
        <title>Transcriptome Assembly of Anthurium amnicola.</title>
        <authorList>
            <person name="Suzuki J."/>
        </authorList>
    </citation>
    <scope>NUCLEOTIDE SEQUENCE</scope>
</reference>
<protein>
    <submittedName>
        <fullName evidence="4">Topless-related protein 2</fullName>
    </submittedName>
</protein>
<keyword evidence="2" id="KW-0677">Repeat</keyword>
<dbReference type="Gene3D" id="2.130.10.10">
    <property type="entry name" value="YVTN repeat-like/Quinoprotein amine dehydrogenase"/>
    <property type="match status" value="1"/>
</dbReference>
<dbReference type="SUPFAM" id="SSF50978">
    <property type="entry name" value="WD40 repeat-like"/>
    <property type="match status" value="1"/>
</dbReference>
<dbReference type="SMART" id="SM00320">
    <property type="entry name" value="WD40"/>
    <property type="match status" value="3"/>
</dbReference>
<name>A0A1D1XIF7_9ARAE</name>
<gene>
    <name evidence="4" type="primary">TPR2_7</name>
    <name evidence="4" type="ORF">g.125559</name>
</gene>
<dbReference type="GO" id="GO:0006355">
    <property type="term" value="P:regulation of DNA-templated transcription"/>
    <property type="evidence" value="ECO:0007669"/>
    <property type="project" value="InterPro"/>
</dbReference>